<sequence>MCRSLHLSSTTHVGARPTTFTVAGVPIIHLGDYDSDHFLGRPIGFRVLPTDNNIVDEAVTKAVALLS</sequence>
<reference evidence="1" key="1">
    <citation type="submission" date="2020-05" db="EMBL/GenBank/DDBJ databases">
        <title>Large-scale comparative analyses of tick genomes elucidate their genetic diversity and vector capacities.</title>
        <authorList>
            <person name="Jia N."/>
            <person name="Wang J."/>
            <person name="Shi W."/>
            <person name="Du L."/>
            <person name="Sun Y."/>
            <person name="Zhan W."/>
            <person name="Jiang J."/>
            <person name="Wang Q."/>
            <person name="Zhang B."/>
            <person name="Ji P."/>
            <person name="Sakyi L.B."/>
            <person name="Cui X."/>
            <person name="Yuan T."/>
            <person name="Jiang B."/>
            <person name="Yang W."/>
            <person name="Lam T.T.-Y."/>
            <person name="Chang Q."/>
            <person name="Ding S."/>
            <person name="Wang X."/>
            <person name="Zhu J."/>
            <person name="Ruan X."/>
            <person name="Zhao L."/>
            <person name="Wei J."/>
            <person name="Que T."/>
            <person name="Du C."/>
            <person name="Cheng J."/>
            <person name="Dai P."/>
            <person name="Han X."/>
            <person name="Huang E."/>
            <person name="Gao Y."/>
            <person name="Liu J."/>
            <person name="Shao H."/>
            <person name="Ye R."/>
            <person name="Li L."/>
            <person name="Wei W."/>
            <person name="Wang X."/>
            <person name="Wang C."/>
            <person name="Yang T."/>
            <person name="Huo Q."/>
            <person name="Li W."/>
            <person name="Guo W."/>
            <person name="Chen H."/>
            <person name="Zhou L."/>
            <person name="Ni X."/>
            <person name="Tian J."/>
            <person name="Zhou Y."/>
            <person name="Sheng Y."/>
            <person name="Liu T."/>
            <person name="Pan Y."/>
            <person name="Xia L."/>
            <person name="Li J."/>
            <person name="Zhao F."/>
            <person name="Cao W."/>
        </authorList>
    </citation>
    <scope>NUCLEOTIDE SEQUENCE</scope>
    <source>
        <strain evidence="1">Hyas-2018</strain>
    </source>
</reference>
<protein>
    <submittedName>
        <fullName evidence="1">Uncharacterized protein</fullName>
    </submittedName>
</protein>
<evidence type="ECO:0000313" key="1">
    <source>
        <dbReference type="EMBL" id="KAH6922550.1"/>
    </source>
</evidence>
<dbReference type="EMBL" id="CM023489">
    <property type="protein sequence ID" value="KAH6922550.1"/>
    <property type="molecule type" value="Genomic_DNA"/>
</dbReference>
<gene>
    <name evidence="1" type="ORF">HPB50_015527</name>
</gene>
<dbReference type="Proteomes" id="UP000821845">
    <property type="component" value="Chromosome 9"/>
</dbReference>
<accession>A0ACB7RK61</accession>
<name>A0ACB7RK61_HYAAI</name>
<organism evidence="1 2">
    <name type="scientific">Hyalomma asiaticum</name>
    <name type="common">Tick</name>
    <dbReference type="NCBI Taxonomy" id="266040"/>
    <lineage>
        <taxon>Eukaryota</taxon>
        <taxon>Metazoa</taxon>
        <taxon>Ecdysozoa</taxon>
        <taxon>Arthropoda</taxon>
        <taxon>Chelicerata</taxon>
        <taxon>Arachnida</taxon>
        <taxon>Acari</taxon>
        <taxon>Parasitiformes</taxon>
        <taxon>Ixodida</taxon>
        <taxon>Ixodoidea</taxon>
        <taxon>Ixodidae</taxon>
        <taxon>Hyalomminae</taxon>
        <taxon>Hyalomma</taxon>
    </lineage>
</organism>
<keyword evidence="2" id="KW-1185">Reference proteome</keyword>
<comment type="caution">
    <text evidence="1">The sequence shown here is derived from an EMBL/GenBank/DDBJ whole genome shotgun (WGS) entry which is preliminary data.</text>
</comment>
<evidence type="ECO:0000313" key="2">
    <source>
        <dbReference type="Proteomes" id="UP000821845"/>
    </source>
</evidence>
<proteinExistence type="predicted"/>